<feature type="compositionally biased region" description="Low complexity" evidence="3">
    <location>
        <begin position="765"/>
        <end position="777"/>
    </location>
</feature>
<comment type="similarity">
    <text evidence="1 2">Belongs to the GMC oxidoreductase family.</text>
</comment>
<dbReference type="InterPro" id="IPR036188">
    <property type="entry name" value="FAD/NAD-bd_sf"/>
</dbReference>
<dbReference type="InterPro" id="IPR007867">
    <property type="entry name" value="GMC_OxRtase_C"/>
</dbReference>
<dbReference type="Pfam" id="PF00732">
    <property type="entry name" value="GMC_oxred_N"/>
    <property type="match status" value="1"/>
</dbReference>
<dbReference type="Gene3D" id="2.60.40.1210">
    <property type="entry name" value="Cellobiose dehydrogenase, cytochrome domain"/>
    <property type="match status" value="1"/>
</dbReference>
<dbReference type="PRINTS" id="PR00411">
    <property type="entry name" value="PNDRDTASEI"/>
</dbReference>
<feature type="domain" description="Glucose-methanol-choline oxidoreductase N-terminal" evidence="6">
    <location>
        <begin position="488"/>
        <end position="502"/>
    </location>
</feature>
<feature type="region of interest" description="Disordered" evidence="3">
    <location>
        <begin position="208"/>
        <end position="230"/>
    </location>
</feature>
<gene>
    <name evidence="7" type="ORF">K491DRAFT_768686</name>
</gene>
<feature type="compositionally biased region" description="Low complexity" evidence="3">
    <location>
        <begin position="802"/>
        <end position="823"/>
    </location>
</feature>
<dbReference type="Pfam" id="PF16010">
    <property type="entry name" value="CDH-cyt"/>
    <property type="match status" value="1"/>
</dbReference>
<dbReference type="SUPFAM" id="SSF51905">
    <property type="entry name" value="FAD/NAD(P)-binding domain"/>
    <property type="match status" value="1"/>
</dbReference>
<dbReference type="Pfam" id="PF05199">
    <property type="entry name" value="GMC_oxred_C"/>
    <property type="match status" value="1"/>
</dbReference>
<feature type="signal peptide" evidence="4">
    <location>
        <begin position="1"/>
        <end position="20"/>
    </location>
</feature>
<evidence type="ECO:0000313" key="7">
    <source>
        <dbReference type="EMBL" id="KAF2654839.1"/>
    </source>
</evidence>
<dbReference type="PROSITE" id="PS00623">
    <property type="entry name" value="GMC_OXRED_1"/>
    <property type="match status" value="1"/>
</dbReference>
<dbReference type="Proteomes" id="UP000799324">
    <property type="component" value="Unassembled WGS sequence"/>
</dbReference>
<accession>A0A6A6T442</accession>
<feature type="compositionally biased region" description="Low complexity" evidence="3">
    <location>
        <begin position="836"/>
        <end position="854"/>
    </location>
</feature>
<evidence type="ECO:0000259" key="6">
    <source>
        <dbReference type="PROSITE" id="PS00624"/>
    </source>
</evidence>
<sequence>MARSFLLSCAFLALRAAAQTASPYTDDKSGITFNGYYNAGYRFGLALPESPTTDFIGQIIAPVNSTGGWGGFSMGSSMAGNLLVVAWPNGDEIVSSFRLATGYTSPAVTTGDFSMTTIPDGTYTNDTTFSYTFLCSNCLSDNDTSTGLVLSDTSNVLGWAYSTDEVTDPTSASSALTYHSAGFGAFGLSVADAQSADFDTWAALATGSTGNSSTGGNSTTGGGSSNSTTGTNTTATIANATYDYIVAGAGPAGLVAAGRLAESGASVLLLERGGKSLASTGNTDTLSWNSSVTMYDVPGLSYYLSTVGNVAYCTDTADQAGCLLGGGGMVNALMFVKPQERDFDDNWPQGWKWSDVAEAADRFYERNPGQTHGSVDGVRYNNQAWDVLSGFFAGNGFSETDAIEKPNEKQNVYSHPPWNLADGLRSGPVKTYLPLVQDLSNFKLELNTKVIHAVRNGSTVSGIETETSSGARVIYNLKAGGKVLLAAGTMSTPRILFNSGIGPTEQLQTVADGTSGVTLPAESDWIDLPVGKQIKDHPIFTLKFNTTANMSALATTEFTSPNDTSVDLFAQGAGILAQSGQRLNFWTSVNTTSGQEVFIQGTCNGPAQNTIQMKIYLTHGLTSVGSLGIRADGATELTTDPWLTSDTDIEAATIFMDRLLDMTRQSNSTLSFFSAGSTTGSNVTGADLIKDYVTGAHYVGTAKMGTKGDEGVVVDTDTKVYGTDNLFVVDASMHPDLPTGNTQAIVMVAAEAAVAKILALDGSANTTETDSSASSSALPLEVSTALPSGTGSPSAIPTGTLPTPVTSSTPGQSQQTPQPGGNRPHYHHHHGGNGNAGSRSSSTSTATPQATPARTHSRRHRNQKRQLVGRLPYGPEYADSDNEVLERSQMERASFLDSAYADY</sequence>
<dbReference type="PANTHER" id="PTHR47190">
    <property type="entry name" value="DEHYDROGENASE, PUTATIVE-RELATED"/>
    <property type="match status" value="1"/>
</dbReference>
<dbReference type="Gene3D" id="3.50.50.60">
    <property type="entry name" value="FAD/NAD(P)-binding domain"/>
    <property type="match status" value="1"/>
</dbReference>
<dbReference type="EMBL" id="MU004358">
    <property type="protein sequence ID" value="KAF2654839.1"/>
    <property type="molecule type" value="Genomic_DNA"/>
</dbReference>
<evidence type="ECO:0000256" key="4">
    <source>
        <dbReference type="SAM" id="SignalP"/>
    </source>
</evidence>
<keyword evidence="2" id="KW-0285">Flavoprotein</keyword>
<name>A0A6A6T442_9PLEO</name>
<evidence type="ECO:0000259" key="5">
    <source>
        <dbReference type="PROSITE" id="PS00623"/>
    </source>
</evidence>
<feature type="compositionally biased region" description="Polar residues" evidence="3">
    <location>
        <begin position="785"/>
        <end position="801"/>
    </location>
</feature>
<feature type="chain" id="PRO_5025416262" description="Glucose-methanol-choline oxidoreductase N-terminal domain-containing protein" evidence="4">
    <location>
        <begin position="21"/>
        <end position="903"/>
    </location>
</feature>
<protein>
    <recommendedName>
        <fullName evidence="5 6">Glucose-methanol-choline oxidoreductase N-terminal domain-containing protein</fullName>
    </recommendedName>
</protein>
<dbReference type="InterPro" id="IPR015920">
    <property type="entry name" value="Cellobiose_DH-like_cyt"/>
</dbReference>
<feature type="domain" description="Glucose-methanol-choline oxidoreductase N-terminal" evidence="5">
    <location>
        <begin position="321"/>
        <end position="344"/>
    </location>
</feature>
<dbReference type="InterPro" id="IPR000172">
    <property type="entry name" value="GMC_OxRdtase_N"/>
</dbReference>
<feature type="compositionally biased region" description="Low complexity" evidence="3">
    <location>
        <begin position="208"/>
        <end position="217"/>
    </location>
</feature>
<dbReference type="InterPro" id="IPR053208">
    <property type="entry name" value="GMC_Oxidoreductase_CD"/>
</dbReference>
<evidence type="ECO:0000256" key="2">
    <source>
        <dbReference type="RuleBase" id="RU003968"/>
    </source>
</evidence>
<feature type="compositionally biased region" description="Basic residues" evidence="3">
    <location>
        <begin position="855"/>
        <end position="864"/>
    </location>
</feature>
<dbReference type="OrthoDB" id="413885at2759"/>
<reference evidence="7" key="1">
    <citation type="journal article" date="2020" name="Stud. Mycol.">
        <title>101 Dothideomycetes genomes: a test case for predicting lifestyles and emergence of pathogens.</title>
        <authorList>
            <person name="Haridas S."/>
            <person name="Albert R."/>
            <person name="Binder M."/>
            <person name="Bloem J."/>
            <person name="Labutti K."/>
            <person name="Salamov A."/>
            <person name="Andreopoulos B."/>
            <person name="Baker S."/>
            <person name="Barry K."/>
            <person name="Bills G."/>
            <person name="Bluhm B."/>
            <person name="Cannon C."/>
            <person name="Castanera R."/>
            <person name="Culley D."/>
            <person name="Daum C."/>
            <person name="Ezra D."/>
            <person name="Gonzalez J."/>
            <person name="Henrissat B."/>
            <person name="Kuo A."/>
            <person name="Liang C."/>
            <person name="Lipzen A."/>
            <person name="Lutzoni F."/>
            <person name="Magnuson J."/>
            <person name="Mondo S."/>
            <person name="Nolan M."/>
            <person name="Ohm R."/>
            <person name="Pangilinan J."/>
            <person name="Park H.-J."/>
            <person name="Ramirez L."/>
            <person name="Alfaro M."/>
            <person name="Sun H."/>
            <person name="Tritt A."/>
            <person name="Yoshinaga Y."/>
            <person name="Zwiers L.-H."/>
            <person name="Turgeon B."/>
            <person name="Goodwin S."/>
            <person name="Spatafora J."/>
            <person name="Crous P."/>
            <person name="Grigoriev I."/>
        </authorList>
    </citation>
    <scope>NUCLEOTIDE SEQUENCE</scope>
    <source>
        <strain evidence="7">CBS 122681</strain>
    </source>
</reference>
<dbReference type="GO" id="GO:0016614">
    <property type="term" value="F:oxidoreductase activity, acting on CH-OH group of donors"/>
    <property type="evidence" value="ECO:0007669"/>
    <property type="project" value="InterPro"/>
</dbReference>
<evidence type="ECO:0000256" key="1">
    <source>
        <dbReference type="ARBA" id="ARBA00010790"/>
    </source>
</evidence>
<dbReference type="PANTHER" id="PTHR47190:SF4">
    <property type="entry name" value="DEHYDROGENASE, PUTATIVE-RELATED"/>
    <property type="match status" value="1"/>
</dbReference>
<dbReference type="PROSITE" id="PS00624">
    <property type="entry name" value="GMC_OXRED_2"/>
    <property type="match status" value="1"/>
</dbReference>
<keyword evidence="4" id="KW-0732">Signal</keyword>
<feature type="region of interest" description="Disordered" evidence="3">
    <location>
        <begin position="765"/>
        <end position="884"/>
    </location>
</feature>
<organism evidence="7 8">
    <name type="scientific">Lophiostoma macrostomum CBS 122681</name>
    <dbReference type="NCBI Taxonomy" id="1314788"/>
    <lineage>
        <taxon>Eukaryota</taxon>
        <taxon>Fungi</taxon>
        <taxon>Dikarya</taxon>
        <taxon>Ascomycota</taxon>
        <taxon>Pezizomycotina</taxon>
        <taxon>Dothideomycetes</taxon>
        <taxon>Pleosporomycetidae</taxon>
        <taxon>Pleosporales</taxon>
        <taxon>Lophiostomataceae</taxon>
        <taxon>Lophiostoma</taxon>
    </lineage>
</organism>
<dbReference type="SUPFAM" id="SSF49344">
    <property type="entry name" value="CBD9-like"/>
    <property type="match status" value="1"/>
</dbReference>
<evidence type="ECO:0000313" key="8">
    <source>
        <dbReference type="Proteomes" id="UP000799324"/>
    </source>
</evidence>
<dbReference type="SUPFAM" id="SSF54373">
    <property type="entry name" value="FAD-linked reductases, C-terminal domain"/>
    <property type="match status" value="1"/>
</dbReference>
<dbReference type="GO" id="GO:0050660">
    <property type="term" value="F:flavin adenine dinucleotide binding"/>
    <property type="evidence" value="ECO:0007669"/>
    <property type="project" value="InterPro"/>
</dbReference>
<dbReference type="CDD" id="cd09630">
    <property type="entry name" value="CDH_like_cytochrome"/>
    <property type="match status" value="1"/>
</dbReference>
<keyword evidence="8" id="KW-1185">Reference proteome</keyword>
<dbReference type="AlphaFoldDB" id="A0A6A6T442"/>
<dbReference type="Gene3D" id="3.30.410.10">
    <property type="entry name" value="Cholesterol Oxidase, domain 2"/>
    <property type="match status" value="1"/>
</dbReference>
<proteinExistence type="inferred from homology"/>
<evidence type="ECO:0000256" key="3">
    <source>
        <dbReference type="SAM" id="MobiDB-lite"/>
    </source>
</evidence>
<keyword evidence="2" id="KW-0274">FAD</keyword>